<reference evidence="14" key="1">
    <citation type="journal article" date="2019" name="Int. J. Syst. Evol. Microbiol.">
        <title>The Global Catalogue of Microorganisms (GCM) 10K type strain sequencing project: providing services to taxonomists for standard genome sequencing and annotation.</title>
        <authorList>
            <consortium name="The Broad Institute Genomics Platform"/>
            <consortium name="The Broad Institute Genome Sequencing Center for Infectious Disease"/>
            <person name="Wu L."/>
            <person name="Ma J."/>
        </authorList>
    </citation>
    <scope>NUCLEOTIDE SEQUENCE [LARGE SCALE GENOMIC DNA]</scope>
    <source>
        <strain evidence="14">CCUG 57113</strain>
    </source>
</reference>
<evidence type="ECO:0000256" key="2">
    <source>
        <dbReference type="ARBA" id="ARBA00002642"/>
    </source>
</evidence>
<dbReference type="InterPro" id="IPR044944">
    <property type="entry name" value="NOS_dom_3"/>
</dbReference>
<keyword evidence="9 11" id="KW-0408">Iron</keyword>
<comment type="caution">
    <text evidence="13">The sequence shown here is derived from an EMBL/GenBank/DDBJ whole genome shotgun (WGS) entry which is preliminary data.</text>
</comment>
<dbReference type="InterPro" id="IPR044940">
    <property type="entry name" value="NOS_dom_2"/>
</dbReference>
<evidence type="ECO:0000256" key="1">
    <source>
        <dbReference type="ARBA" id="ARBA00001971"/>
    </source>
</evidence>
<comment type="subunit">
    <text evidence="11">Homodimer.</text>
</comment>
<comment type="function">
    <text evidence="2 11">Catalyzes the production of nitric oxide.</text>
</comment>
<dbReference type="InterPro" id="IPR044943">
    <property type="entry name" value="NOS_dom_1"/>
</dbReference>
<sequence length="369" mass="42009">MINVVNDISIEEEALSFIRLFYEETGRSASEMIHRLEYVRASVGETGTYSHTSEELTFGAKVAWRNNAKCIGRLFWDSLEVIDRRQARTEDDIAEASFAHIAFATNEGRVRPTITVFRPENHGSGDETIRIWNHQLVRYAGYRKEDGSIIGDPASVDFTEQCLRLGWKGKGTKYDVLPLVVRIGDREPRLFELPAILVKEVELVHPNNRSFDELGLRWYGVPILSDMALEIGGIRYTAAPFNGWYMGTEIGARNLADADRYNELPRVADAFGFDRSTNASLWKDRALVELNAAVIHSYKANGFSIVDHHTAAEQFMRFAKREQDNGRDVNARWSWLVPPMSPAATPVWHQAELTEKRVRPDYVAQSRPY</sequence>
<evidence type="ECO:0000256" key="9">
    <source>
        <dbReference type="ARBA" id="ARBA00023004"/>
    </source>
</evidence>
<evidence type="ECO:0000256" key="10">
    <source>
        <dbReference type="ARBA" id="ARBA00048713"/>
    </source>
</evidence>
<evidence type="ECO:0000313" key="13">
    <source>
        <dbReference type="EMBL" id="MFC5467514.1"/>
    </source>
</evidence>
<dbReference type="InterPro" id="IPR017142">
    <property type="entry name" value="Nitric_oxide_synthase_Oase-su"/>
</dbReference>
<dbReference type="InterPro" id="IPR004030">
    <property type="entry name" value="NOS_N"/>
</dbReference>
<dbReference type="Gene3D" id="3.90.440.10">
    <property type="entry name" value="Nitric Oxide Synthase,Heme Domain,Chain A domain 2"/>
    <property type="match status" value="1"/>
</dbReference>
<evidence type="ECO:0000259" key="12">
    <source>
        <dbReference type="Pfam" id="PF02898"/>
    </source>
</evidence>
<proteinExistence type="inferred from homology"/>
<dbReference type="SUPFAM" id="SSF56512">
    <property type="entry name" value="Nitric oxide (NO) synthase oxygenase domain"/>
    <property type="match status" value="1"/>
</dbReference>
<evidence type="ECO:0000256" key="3">
    <source>
        <dbReference type="ARBA" id="ARBA00005411"/>
    </source>
</evidence>
<dbReference type="PANTHER" id="PTHR43410">
    <property type="entry name" value="NITRIC OXIDE SYNTHASE OXYGENASE"/>
    <property type="match status" value="1"/>
</dbReference>
<dbReference type="EC" id="1.14.14.47" evidence="4 11"/>
<keyword evidence="8 11" id="KW-0560">Oxidoreductase</keyword>
<gene>
    <name evidence="13" type="ORF">ACFPPD_02210</name>
</gene>
<evidence type="ECO:0000256" key="8">
    <source>
        <dbReference type="ARBA" id="ARBA00023002"/>
    </source>
</evidence>
<comment type="similarity">
    <text evidence="3 11">Belongs to the NOS family. Bacterial NOS oxygenase subfamily.</text>
</comment>
<evidence type="ECO:0000256" key="4">
    <source>
        <dbReference type="ARBA" id="ARBA00012735"/>
    </source>
</evidence>
<organism evidence="13 14">
    <name type="scientific">Cohnella suwonensis</name>
    <dbReference type="NCBI Taxonomy" id="696072"/>
    <lineage>
        <taxon>Bacteria</taxon>
        <taxon>Bacillati</taxon>
        <taxon>Bacillota</taxon>
        <taxon>Bacilli</taxon>
        <taxon>Bacillales</taxon>
        <taxon>Paenibacillaceae</taxon>
        <taxon>Cohnella</taxon>
    </lineage>
</organism>
<keyword evidence="6 11" id="KW-0349">Heme</keyword>
<keyword evidence="7 11" id="KW-0479">Metal-binding</keyword>
<name>A0ABW0LNZ9_9BACL</name>
<dbReference type="RefSeq" id="WP_209742675.1">
    <property type="nucleotide sequence ID" value="NZ_JBHSMH010000005.1"/>
</dbReference>
<evidence type="ECO:0000256" key="6">
    <source>
        <dbReference type="ARBA" id="ARBA00022617"/>
    </source>
</evidence>
<evidence type="ECO:0000256" key="5">
    <source>
        <dbReference type="ARBA" id="ARBA00018859"/>
    </source>
</evidence>
<accession>A0ABW0LNZ9</accession>
<dbReference type="PIRSF" id="PIRSF037219">
    <property type="entry name" value="NOS_oxygenase"/>
    <property type="match status" value="1"/>
</dbReference>
<keyword evidence="14" id="KW-1185">Reference proteome</keyword>
<dbReference type="PANTHER" id="PTHR43410:SF1">
    <property type="entry name" value="NITRIC OXIDE SYNTHASE"/>
    <property type="match status" value="1"/>
</dbReference>
<dbReference type="InterPro" id="IPR036119">
    <property type="entry name" value="NOS_N_sf"/>
</dbReference>
<dbReference type="Gene3D" id="3.90.1230.10">
    <property type="entry name" value="Nitric Oxide Synthase, Chain A, domain 3"/>
    <property type="match status" value="1"/>
</dbReference>
<dbReference type="Gene3D" id="3.90.340.10">
    <property type="entry name" value="Nitric Oxide Synthase, Chain A, domain 1"/>
    <property type="match status" value="1"/>
</dbReference>
<evidence type="ECO:0000256" key="11">
    <source>
        <dbReference type="PIRNR" id="PIRNR037219"/>
    </source>
</evidence>
<comment type="catalytic activity">
    <reaction evidence="10">
        <text>3 reduced [flavodoxin] + 2 L-arginine + 4 O2 = 3 oxidized [flavodoxin] + 2 L-citrulline + 2 nitric oxide + 4 H2O + 5 H(+)</text>
        <dbReference type="Rhea" id="RHEA:52324"/>
        <dbReference type="Rhea" id="RHEA-COMP:10622"/>
        <dbReference type="Rhea" id="RHEA-COMP:10623"/>
        <dbReference type="ChEBI" id="CHEBI:15377"/>
        <dbReference type="ChEBI" id="CHEBI:15378"/>
        <dbReference type="ChEBI" id="CHEBI:15379"/>
        <dbReference type="ChEBI" id="CHEBI:16480"/>
        <dbReference type="ChEBI" id="CHEBI:32682"/>
        <dbReference type="ChEBI" id="CHEBI:57618"/>
        <dbReference type="ChEBI" id="CHEBI:57743"/>
        <dbReference type="ChEBI" id="CHEBI:58210"/>
        <dbReference type="EC" id="1.14.14.47"/>
    </reaction>
</comment>
<protein>
    <recommendedName>
        <fullName evidence="5 11">Nitric oxide synthase oxygenase</fullName>
        <ecNumber evidence="4 11">1.14.14.47</ecNumber>
    </recommendedName>
</protein>
<dbReference type="EMBL" id="JBHSMH010000005">
    <property type="protein sequence ID" value="MFC5467514.1"/>
    <property type="molecule type" value="Genomic_DNA"/>
</dbReference>
<evidence type="ECO:0000256" key="7">
    <source>
        <dbReference type="ARBA" id="ARBA00022723"/>
    </source>
</evidence>
<evidence type="ECO:0000313" key="14">
    <source>
        <dbReference type="Proteomes" id="UP001596105"/>
    </source>
</evidence>
<comment type="miscellaneous">
    <text evidence="11">This protein is similar to the oxygenase domain of eukaryotic nitric oxide synthases but lacks the reductase domain which, in eukaryotes, is responsible for transfer of electrons to the ferric heme during nitric oxide synthesis.</text>
</comment>
<dbReference type="CDD" id="cd00575">
    <property type="entry name" value="NOS_oxygenase"/>
    <property type="match status" value="1"/>
</dbReference>
<dbReference type="Proteomes" id="UP001596105">
    <property type="component" value="Unassembled WGS sequence"/>
</dbReference>
<comment type="cofactor">
    <cofactor evidence="1 11">
        <name>heme</name>
        <dbReference type="ChEBI" id="CHEBI:30413"/>
    </cofactor>
</comment>
<feature type="domain" description="Nitric oxide synthase (NOS)" evidence="12">
    <location>
        <begin position="10"/>
        <end position="368"/>
    </location>
</feature>
<dbReference type="InterPro" id="IPR050607">
    <property type="entry name" value="NOS"/>
</dbReference>
<dbReference type="Pfam" id="PF02898">
    <property type="entry name" value="NO_synthase"/>
    <property type="match status" value="1"/>
</dbReference>